<evidence type="ECO:0000313" key="3">
    <source>
        <dbReference type="Proteomes" id="UP000664417"/>
    </source>
</evidence>
<protein>
    <submittedName>
        <fullName evidence="2">Uncharacterized protein</fullName>
    </submittedName>
</protein>
<sequence length="188" mass="21883">MTALLFLCFLPISSPATQAAQQDWTALTDKLYQALRYDDWDTFQHFMKKADSNLVNDFHNLRFKPRGAFIGGNLFRAIVHCRANTIGYQVVAKLRTSVAEDRFVADYLNHIDDQDGLTFLGWLKMRAQSLNFDAPHDWEELRKDALVLQNFRVMGAKVECELDPEFPCTEEFDPWLFWIAEELKSRVK</sequence>
<dbReference type="AlphaFoldDB" id="A0A8J7QIP1"/>
<name>A0A8J7QIP1_9BACT</name>
<evidence type="ECO:0000313" key="2">
    <source>
        <dbReference type="EMBL" id="MBO1323100.1"/>
    </source>
</evidence>
<proteinExistence type="predicted"/>
<dbReference type="Proteomes" id="UP000664417">
    <property type="component" value="Unassembled WGS sequence"/>
</dbReference>
<keyword evidence="1" id="KW-0732">Signal</keyword>
<keyword evidence="3" id="KW-1185">Reference proteome</keyword>
<reference evidence="2" key="1">
    <citation type="submission" date="2021-03" db="EMBL/GenBank/DDBJ databases">
        <authorList>
            <person name="Wang G."/>
        </authorList>
    </citation>
    <scope>NUCLEOTIDE SEQUENCE</scope>
    <source>
        <strain evidence="2">KCTC 12899</strain>
    </source>
</reference>
<feature type="signal peptide" evidence="1">
    <location>
        <begin position="1"/>
        <end position="19"/>
    </location>
</feature>
<comment type="caution">
    <text evidence="2">The sequence shown here is derived from an EMBL/GenBank/DDBJ whole genome shotgun (WGS) entry which is preliminary data.</text>
</comment>
<gene>
    <name evidence="2" type="ORF">J3U88_31845</name>
</gene>
<dbReference type="EMBL" id="JAFREP010000049">
    <property type="protein sequence ID" value="MBO1323100.1"/>
    <property type="molecule type" value="Genomic_DNA"/>
</dbReference>
<dbReference type="RefSeq" id="WP_207863072.1">
    <property type="nucleotide sequence ID" value="NZ_JAFREP010000049.1"/>
</dbReference>
<accession>A0A8J7QIP1</accession>
<organism evidence="2 3">
    <name type="scientific">Acanthopleuribacter pedis</name>
    <dbReference type="NCBI Taxonomy" id="442870"/>
    <lineage>
        <taxon>Bacteria</taxon>
        <taxon>Pseudomonadati</taxon>
        <taxon>Acidobacteriota</taxon>
        <taxon>Holophagae</taxon>
        <taxon>Acanthopleuribacterales</taxon>
        <taxon>Acanthopleuribacteraceae</taxon>
        <taxon>Acanthopleuribacter</taxon>
    </lineage>
</organism>
<evidence type="ECO:0000256" key="1">
    <source>
        <dbReference type="SAM" id="SignalP"/>
    </source>
</evidence>
<feature type="chain" id="PRO_5035225199" evidence="1">
    <location>
        <begin position="20"/>
        <end position="188"/>
    </location>
</feature>